<feature type="domain" description="Fibronectin type-III" evidence="4">
    <location>
        <begin position="277"/>
        <end position="365"/>
    </location>
</feature>
<dbReference type="InterPro" id="IPR050991">
    <property type="entry name" value="ECM_Regulatory_Proteins"/>
</dbReference>
<organism evidence="5 6">
    <name type="scientific">Bambusicola thoracicus</name>
    <name type="common">Chinese bamboo-partridge</name>
    <name type="synonym">Perdix thoracica</name>
    <dbReference type="NCBI Taxonomy" id="9083"/>
    <lineage>
        <taxon>Eukaryota</taxon>
        <taxon>Metazoa</taxon>
        <taxon>Chordata</taxon>
        <taxon>Craniata</taxon>
        <taxon>Vertebrata</taxon>
        <taxon>Euteleostomi</taxon>
        <taxon>Archelosauria</taxon>
        <taxon>Archosauria</taxon>
        <taxon>Dinosauria</taxon>
        <taxon>Saurischia</taxon>
        <taxon>Theropoda</taxon>
        <taxon>Coelurosauria</taxon>
        <taxon>Aves</taxon>
        <taxon>Neognathae</taxon>
        <taxon>Galloanserae</taxon>
        <taxon>Galliformes</taxon>
        <taxon>Phasianidae</taxon>
        <taxon>Perdicinae</taxon>
        <taxon>Bambusicola</taxon>
    </lineage>
</organism>
<dbReference type="SUPFAM" id="SSF49265">
    <property type="entry name" value="Fibronectin type III"/>
    <property type="match status" value="2"/>
</dbReference>
<evidence type="ECO:0000259" key="4">
    <source>
        <dbReference type="PROSITE" id="PS50853"/>
    </source>
</evidence>
<protein>
    <recommendedName>
        <fullName evidence="4">Fibronectin type-III domain-containing protein</fullName>
    </recommendedName>
</protein>
<dbReference type="PROSITE" id="PS50853">
    <property type="entry name" value="FN3"/>
    <property type="match status" value="3"/>
</dbReference>
<name>A0A2P4SNM9_BAMTH</name>
<keyword evidence="1" id="KW-0677">Repeat</keyword>
<evidence type="ECO:0000256" key="3">
    <source>
        <dbReference type="ARBA" id="ARBA00023180"/>
    </source>
</evidence>
<evidence type="ECO:0000256" key="1">
    <source>
        <dbReference type="ARBA" id="ARBA00022737"/>
    </source>
</evidence>
<dbReference type="InterPro" id="IPR013783">
    <property type="entry name" value="Ig-like_fold"/>
</dbReference>
<reference evidence="5 6" key="1">
    <citation type="submission" date="2018-01" db="EMBL/GenBank/DDBJ databases">
        <title>Comparison of the Chinese Bamboo Partridge and Red Junglefowl genome sequences highlights the importance of demography in genome evolution.</title>
        <authorList>
            <person name="Tiley G.P."/>
            <person name="Kimball R.T."/>
            <person name="Braun E.L."/>
            <person name="Burleigh J.G."/>
        </authorList>
    </citation>
    <scope>NUCLEOTIDE SEQUENCE [LARGE SCALE GENOMIC DNA]</scope>
    <source>
        <strain evidence="5">RTK389</strain>
        <tissue evidence="5">Blood</tissue>
    </source>
</reference>
<dbReference type="Proteomes" id="UP000237246">
    <property type="component" value="Unassembled WGS sequence"/>
</dbReference>
<comment type="caution">
    <text evidence="5">The sequence shown here is derived from an EMBL/GenBank/DDBJ whole genome shotgun (WGS) entry which is preliminary data.</text>
</comment>
<feature type="domain" description="Fibronectin type-III" evidence="4">
    <location>
        <begin position="183"/>
        <end position="276"/>
    </location>
</feature>
<feature type="domain" description="Fibronectin type-III" evidence="4">
    <location>
        <begin position="2"/>
        <end position="92"/>
    </location>
</feature>
<feature type="non-terminal residue" evidence="5">
    <location>
        <position position="1"/>
    </location>
</feature>
<dbReference type="OrthoDB" id="6130531at2759"/>
<dbReference type="FunFam" id="2.60.40.10:FF:000201">
    <property type="entry name" value="Tenascin C"/>
    <property type="match status" value="1"/>
</dbReference>
<dbReference type="FunFam" id="2.60.40.10:FF:000099">
    <property type="entry name" value="Fibronectin 1"/>
    <property type="match status" value="1"/>
</dbReference>
<evidence type="ECO:0000313" key="5">
    <source>
        <dbReference type="EMBL" id="POI25696.1"/>
    </source>
</evidence>
<keyword evidence="6" id="KW-1185">Reference proteome</keyword>
<dbReference type="PANTHER" id="PTHR46708:SF1">
    <property type="entry name" value="TENASCIN"/>
    <property type="match status" value="1"/>
</dbReference>
<keyword evidence="2" id="KW-1015">Disulfide bond</keyword>
<sequence length="436" mass="48712">SPPTELTVTNVTDKTVNLEWKHENLVNEYLVTYVPTSSGGLDLQFTVPGNQTSATIHELEPGVEYFIRVFAILKNKKSIPVSARVATYLPAPEGLKFKSVRETSVQVEWDPLSISFDGWELVFRNMQKKDDNGDITSSLKRPETSYMQPGLAPGQQYNVSLHIVKNNTRGPGLSRVITTNLDAPRNLKRVSQTDNSITLEWKNSHANIDNYRIKFAPISGGDHTELTVPKGNQATTRATLTGLRPGTEYGIGVTAVRQDRESAPATINAGTDLDNPKDLEVSDPTETTLSLRWRRPVAKFDRYRLTYVSPSGKKNEVEIPVDSTSFILRGLDAGTEYTISLVAEKGRHKSKPTTIKGSTACLHPSCFSRVNRALMLPFLSFRIQKQKQAIVTNLLTVTLSIRYMTIIFVYKEGVRLCPLHLYEPLYLTRTNGPFLE</sequence>
<dbReference type="FunFam" id="2.60.40.10:FF:000162">
    <property type="entry name" value="Tenascin C"/>
    <property type="match status" value="1"/>
</dbReference>
<evidence type="ECO:0000313" key="6">
    <source>
        <dbReference type="Proteomes" id="UP000237246"/>
    </source>
</evidence>
<dbReference type="Pfam" id="PF00041">
    <property type="entry name" value="fn3"/>
    <property type="match status" value="4"/>
</dbReference>
<dbReference type="SMART" id="SM00060">
    <property type="entry name" value="FN3"/>
    <property type="match status" value="4"/>
</dbReference>
<dbReference type="FunFam" id="2.60.40.10:FF:000293">
    <property type="entry name" value="Tenascin C"/>
    <property type="match status" value="1"/>
</dbReference>
<proteinExistence type="predicted"/>
<dbReference type="InterPro" id="IPR036116">
    <property type="entry name" value="FN3_sf"/>
</dbReference>
<keyword evidence="3" id="KW-0325">Glycoprotein</keyword>
<dbReference type="Gene3D" id="2.60.40.10">
    <property type="entry name" value="Immunoglobulins"/>
    <property type="match status" value="4"/>
</dbReference>
<dbReference type="CDD" id="cd00063">
    <property type="entry name" value="FN3"/>
    <property type="match status" value="4"/>
</dbReference>
<dbReference type="PANTHER" id="PTHR46708">
    <property type="entry name" value="TENASCIN"/>
    <property type="match status" value="1"/>
</dbReference>
<dbReference type="AlphaFoldDB" id="A0A2P4SNM9"/>
<accession>A0A2P4SNM9</accession>
<dbReference type="EMBL" id="PPHD01032682">
    <property type="protein sequence ID" value="POI25696.1"/>
    <property type="molecule type" value="Genomic_DNA"/>
</dbReference>
<evidence type="ECO:0000256" key="2">
    <source>
        <dbReference type="ARBA" id="ARBA00023157"/>
    </source>
</evidence>
<gene>
    <name evidence="5" type="ORF">CIB84_010554</name>
</gene>
<dbReference type="InterPro" id="IPR003961">
    <property type="entry name" value="FN3_dom"/>
</dbReference>